<dbReference type="RefSeq" id="WP_161839543.1">
    <property type="nucleotide sequence ID" value="NZ_CP048000.1"/>
</dbReference>
<dbReference type="AlphaFoldDB" id="A0A6P1TR64"/>
<organism evidence="1 2">
    <name type="scientific">Anaerocolumna sedimenticola</name>
    <dbReference type="NCBI Taxonomy" id="2696063"/>
    <lineage>
        <taxon>Bacteria</taxon>
        <taxon>Bacillati</taxon>
        <taxon>Bacillota</taxon>
        <taxon>Clostridia</taxon>
        <taxon>Lachnospirales</taxon>
        <taxon>Lachnospiraceae</taxon>
        <taxon>Anaerocolumna</taxon>
    </lineage>
</organism>
<accession>A0A6P1TR64</accession>
<reference evidence="1 2" key="1">
    <citation type="submission" date="2020-01" db="EMBL/GenBank/DDBJ databases">
        <title>Genome analysis of Anaerocolumna sp. CBA3638.</title>
        <authorList>
            <person name="Kim J."/>
            <person name="Roh S.W."/>
        </authorList>
    </citation>
    <scope>NUCLEOTIDE SEQUENCE [LARGE SCALE GENOMIC DNA]</scope>
    <source>
        <strain evidence="1 2">CBA3638</strain>
    </source>
</reference>
<proteinExistence type="predicted"/>
<protein>
    <submittedName>
        <fullName evidence="1">Uncharacterized protein</fullName>
    </submittedName>
</protein>
<keyword evidence="2" id="KW-1185">Reference proteome</keyword>
<dbReference type="KEGG" id="anr:Ana3638_19680"/>
<name>A0A6P1TR64_9FIRM</name>
<dbReference type="EMBL" id="CP048000">
    <property type="protein sequence ID" value="QHQ62722.1"/>
    <property type="molecule type" value="Genomic_DNA"/>
</dbReference>
<dbReference type="Proteomes" id="UP000464314">
    <property type="component" value="Chromosome"/>
</dbReference>
<sequence length="55" mass="6435">MKKISVYVLEQTDGATEKILNAPYEKLATWLWDHNLEVVNIRCDEVEEEEAIKTK</sequence>
<gene>
    <name evidence="1" type="ORF">Ana3638_19680</name>
</gene>
<evidence type="ECO:0000313" key="1">
    <source>
        <dbReference type="EMBL" id="QHQ62722.1"/>
    </source>
</evidence>
<evidence type="ECO:0000313" key="2">
    <source>
        <dbReference type="Proteomes" id="UP000464314"/>
    </source>
</evidence>